<comment type="caution">
    <text evidence="8">The sequence shown here is derived from an EMBL/GenBank/DDBJ whole genome shotgun (WGS) entry which is preliminary data.</text>
</comment>
<dbReference type="Pfam" id="PF22754">
    <property type="entry name" value="bHLH-TF_ACT-like_plant"/>
    <property type="match status" value="1"/>
</dbReference>
<evidence type="ECO:0000256" key="2">
    <source>
        <dbReference type="ARBA" id="ARBA00023015"/>
    </source>
</evidence>
<accession>A0AA38YGT4</accession>
<dbReference type="Gene3D" id="4.10.280.10">
    <property type="entry name" value="Helix-loop-helix DNA-binding domain"/>
    <property type="match status" value="1"/>
</dbReference>
<dbReference type="PANTHER" id="PTHR46684">
    <property type="entry name" value="TRANSCRIPTION FACTOR FAMA"/>
    <property type="match status" value="1"/>
</dbReference>
<dbReference type="Proteomes" id="UP001168098">
    <property type="component" value="Unassembled WGS sequence"/>
</dbReference>
<evidence type="ECO:0000256" key="4">
    <source>
        <dbReference type="ARBA" id="ARBA00023163"/>
    </source>
</evidence>
<keyword evidence="3" id="KW-0238">DNA-binding</keyword>
<evidence type="ECO:0000313" key="8">
    <source>
        <dbReference type="EMBL" id="KAJ9670183.1"/>
    </source>
</evidence>
<keyword evidence="2" id="KW-0805">Transcription regulation</keyword>
<sequence length="322" mass="35982">MALEAVVFQQDPFSFGCRDVYAMGGGWSYGFGFEEDKGYTQTQTQTLDANVDHQQALHGNWESSCSSMVQHLKEWDANSSSTEACTGDGLLAGVPPPPQAPAATSGRRKRRRTRSVKNKEQVESQRMTHIAVERNRRRQMNEHLAVLRSLMPASYVQRGDQASIIGGAINFVKELEQLLQPLEAQKQMKQRSQTDSSTVFSNFFTFPQYSTYSTNYNSSAATKESMAEKRSAIADVEVTMVETHANIKVLSRTRPKQLFKMVAWLHSVRLTILHLNVTTVDHMVLYSFSAKVEDDCVLSSVNEIATAVYETVGRIQGEAPLT</sequence>
<dbReference type="Pfam" id="PF00010">
    <property type="entry name" value="HLH"/>
    <property type="match status" value="1"/>
</dbReference>
<proteinExistence type="predicted"/>
<evidence type="ECO:0000256" key="1">
    <source>
        <dbReference type="ARBA" id="ARBA00004123"/>
    </source>
</evidence>
<gene>
    <name evidence="8" type="ORF">PVL29_026620</name>
</gene>
<evidence type="ECO:0000313" key="9">
    <source>
        <dbReference type="Proteomes" id="UP001168098"/>
    </source>
</evidence>
<feature type="compositionally biased region" description="Basic residues" evidence="6">
    <location>
        <begin position="106"/>
        <end position="116"/>
    </location>
</feature>
<feature type="domain" description="BHLH" evidence="7">
    <location>
        <begin position="124"/>
        <end position="175"/>
    </location>
</feature>
<keyword evidence="4" id="KW-0804">Transcription</keyword>
<reference evidence="8 9" key="1">
    <citation type="journal article" date="2023" name="BMC Biotechnol.">
        <title>Vitis rotundifolia cv Carlos genome sequencing.</title>
        <authorList>
            <person name="Huff M."/>
            <person name="Hulse-Kemp A."/>
            <person name="Scheffler B."/>
            <person name="Youngblood R."/>
            <person name="Simpson S."/>
            <person name="Babiker E."/>
            <person name="Staton M."/>
        </authorList>
    </citation>
    <scope>NUCLEOTIDE SEQUENCE [LARGE SCALE GENOMIC DNA]</scope>
    <source>
        <tissue evidence="8">Leaf</tissue>
    </source>
</reference>
<evidence type="ECO:0000256" key="3">
    <source>
        <dbReference type="ARBA" id="ARBA00023125"/>
    </source>
</evidence>
<dbReference type="InterPro" id="IPR044283">
    <property type="entry name" value="FAMA/SPEECHLESS/MUTE-like"/>
</dbReference>
<organism evidence="8 9">
    <name type="scientific">Vitis rotundifolia</name>
    <name type="common">Muscadine grape</name>
    <dbReference type="NCBI Taxonomy" id="103349"/>
    <lineage>
        <taxon>Eukaryota</taxon>
        <taxon>Viridiplantae</taxon>
        <taxon>Streptophyta</taxon>
        <taxon>Embryophyta</taxon>
        <taxon>Tracheophyta</taxon>
        <taxon>Spermatophyta</taxon>
        <taxon>Magnoliopsida</taxon>
        <taxon>eudicotyledons</taxon>
        <taxon>Gunneridae</taxon>
        <taxon>Pentapetalae</taxon>
        <taxon>rosids</taxon>
        <taxon>Vitales</taxon>
        <taxon>Vitaceae</taxon>
        <taxon>Viteae</taxon>
        <taxon>Vitis</taxon>
    </lineage>
</organism>
<evidence type="ECO:0000256" key="5">
    <source>
        <dbReference type="ARBA" id="ARBA00023242"/>
    </source>
</evidence>
<dbReference type="PROSITE" id="PS50888">
    <property type="entry name" value="BHLH"/>
    <property type="match status" value="1"/>
</dbReference>
<dbReference type="GO" id="GO:0003700">
    <property type="term" value="F:DNA-binding transcription factor activity"/>
    <property type="evidence" value="ECO:0007669"/>
    <property type="project" value="InterPro"/>
</dbReference>
<dbReference type="SUPFAM" id="SSF47459">
    <property type="entry name" value="HLH, helix-loop-helix DNA-binding domain"/>
    <property type="match status" value="1"/>
</dbReference>
<dbReference type="GO" id="GO:0046983">
    <property type="term" value="F:protein dimerization activity"/>
    <property type="evidence" value="ECO:0007669"/>
    <property type="project" value="InterPro"/>
</dbReference>
<feature type="region of interest" description="Disordered" evidence="6">
    <location>
        <begin position="86"/>
        <end position="125"/>
    </location>
</feature>
<dbReference type="GO" id="GO:0045893">
    <property type="term" value="P:positive regulation of DNA-templated transcription"/>
    <property type="evidence" value="ECO:0007669"/>
    <property type="project" value="TreeGrafter"/>
</dbReference>
<dbReference type="CDD" id="cd11448">
    <property type="entry name" value="bHLH_AtFAMA_like"/>
    <property type="match status" value="1"/>
</dbReference>
<dbReference type="InterPro" id="IPR011598">
    <property type="entry name" value="bHLH_dom"/>
</dbReference>
<dbReference type="AlphaFoldDB" id="A0AA38YGT4"/>
<evidence type="ECO:0000259" key="7">
    <source>
        <dbReference type="PROSITE" id="PS50888"/>
    </source>
</evidence>
<keyword evidence="9" id="KW-1185">Reference proteome</keyword>
<dbReference type="SMART" id="SM00353">
    <property type="entry name" value="HLH"/>
    <property type="match status" value="1"/>
</dbReference>
<dbReference type="InterPro" id="IPR054502">
    <property type="entry name" value="bHLH-TF_ACT-like_plant"/>
</dbReference>
<evidence type="ECO:0000256" key="6">
    <source>
        <dbReference type="SAM" id="MobiDB-lite"/>
    </source>
</evidence>
<name>A0AA38YGT4_VITRO</name>
<dbReference type="EMBL" id="JARBHA010000020">
    <property type="protein sequence ID" value="KAJ9670183.1"/>
    <property type="molecule type" value="Genomic_DNA"/>
</dbReference>
<comment type="subcellular location">
    <subcellularLocation>
        <location evidence="1">Nucleus</location>
    </subcellularLocation>
</comment>
<keyword evidence="5" id="KW-0539">Nucleus</keyword>
<dbReference type="PANTHER" id="PTHR46684:SF16">
    <property type="entry name" value="TRANSCRIPTION FACTOR BHLH67-LIKE ISOFORM X2"/>
    <property type="match status" value="1"/>
</dbReference>
<protein>
    <recommendedName>
        <fullName evidence="7">BHLH domain-containing protein</fullName>
    </recommendedName>
</protein>
<dbReference type="GO" id="GO:0003677">
    <property type="term" value="F:DNA binding"/>
    <property type="evidence" value="ECO:0007669"/>
    <property type="project" value="UniProtKB-KW"/>
</dbReference>
<dbReference type="InterPro" id="IPR036638">
    <property type="entry name" value="HLH_DNA-bd_sf"/>
</dbReference>
<dbReference type="GO" id="GO:0010052">
    <property type="term" value="P:guard cell differentiation"/>
    <property type="evidence" value="ECO:0007669"/>
    <property type="project" value="InterPro"/>
</dbReference>
<dbReference type="GO" id="GO:0005634">
    <property type="term" value="C:nucleus"/>
    <property type="evidence" value="ECO:0007669"/>
    <property type="project" value="UniProtKB-SubCell"/>
</dbReference>